<accession>A0AAV2YLJ6</accession>
<proteinExistence type="predicted"/>
<keyword evidence="2" id="KW-1185">Reference proteome</keyword>
<reference evidence="1" key="2">
    <citation type="journal article" date="2023" name="Microbiol Resour">
        <title>Decontamination and Annotation of the Draft Genome Sequence of the Oomycete Lagenidium giganteum ARSEF 373.</title>
        <authorList>
            <person name="Morgan W.R."/>
            <person name="Tartar A."/>
        </authorList>
    </citation>
    <scope>NUCLEOTIDE SEQUENCE</scope>
    <source>
        <strain evidence="1">ARSEF 373</strain>
    </source>
</reference>
<dbReference type="EMBL" id="DAKRPA010000186">
    <property type="protein sequence ID" value="DAZ95857.1"/>
    <property type="molecule type" value="Genomic_DNA"/>
</dbReference>
<protein>
    <submittedName>
        <fullName evidence="1">Uncharacterized protein</fullName>
    </submittedName>
</protein>
<reference evidence="1" key="1">
    <citation type="submission" date="2022-11" db="EMBL/GenBank/DDBJ databases">
        <authorList>
            <person name="Morgan W.R."/>
            <person name="Tartar A."/>
        </authorList>
    </citation>
    <scope>NUCLEOTIDE SEQUENCE</scope>
    <source>
        <strain evidence="1">ARSEF 373</strain>
    </source>
</reference>
<name>A0AAV2YLJ6_9STRA</name>
<evidence type="ECO:0000313" key="2">
    <source>
        <dbReference type="Proteomes" id="UP001146120"/>
    </source>
</evidence>
<comment type="caution">
    <text evidence="1">The sequence shown here is derived from an EMBL/GenBank/DDBJ whole genome shotgun (WGS) entry which is preliminary data.</text>
</comment>
<evidence type="ECO:0000313" key="1">
    <source>
        <dbReference type="EMBL" id="DAZ95857.1"/>
    </source>
</evidence>
<gene>
    <name evidence="1" type="ORF">N0F65_009059</name>
</gene>
<organism evidence="1 2">
    <name type="scientific">Lagenidium giganteum</name>
    <dbReference type="NCBI Taxonomy" id="4803"/>
    <lineage>
        <taxon>Eukaryota</taxon>
        <taxon>Sar</taxon>
        <taxon>Stramenopiles</taxon>
        <taxon>Oomycota</taxon>
        <taxon>Peronosporomycetes</taxon>
        <taxon>Pythiales</taxon>
        <taxon>Pythiaceae</taxon>
    </lineage>
</organism>
<sequence>MLRILLSAPRSPWICLKHSTTLVHKFQQFRSGIYKPPSREFPHEKPKFDQIILARILQHTFTQLTPEHQAYLDSPLTVCEFHDAINSPSAELIADFPR</sequence>
<dbReference type="AlphaFoldDB" id="A0AAV2YLJ6"/>
<dbReference type="Proteomes" id="UP001146120">
    <property type="component" value="Unassembled WGS sequence"/>
</dbReference>